<organism evidence="10 11">
    <name type="scientific">Microbacterium azadirachtae</name>
    <dbReference type="NCBI Taxonomy" id="582680"/>
    <lineage>
        <taxon>Bacteria</taxon>
        <taxon>Bacillati</taxon>
        <taxon>Actinomycetota</taxon>
        <taxon>Actinomycetes</taxon>
        <taxon>Micrococcales</taxon>
        <taxon>Microbacteriaceae</taxon>
        <taxon>Microbacterium</taxon>
    </lineage>
</organism>
<feature type="transmembrane region" description="Helical" evidence="7">
    <location>
        <begin position="55"/>
        <end position="80"/>
    </location>
</feature>
<evidence type="ECO:0000256" key="3">
    <source>
        <dbReference type="ARBA" id="ARBA00022475"/>
    </source>
</evidence>
<dbReference type="AlphaFoldDB" id="A0A1I6HE68"/>
<dbReference type="EMBL" id="FOYR01000002">
    <property type="protein sequence ID" value="SFR52671.1"/>
    <property type="molecule type" value="Genomic_DNA"/>
</dbReference>
<reference evidence="11" key="1">
    <citation type="submission" date="2016-10" db="EMBL/GenBank/DDBJ databases">
        <authorList>
            <person name="Varghese N."/>
            <person name="Submissions S."/>
        </authorList>
    </citation>
    <scope>NUCLEOTIDE SEQUENCE [LARGE SCALE GENOMIC DNA]</scope>
    <source>
        <strain evidence="11">CL127</strain>
    </source>
</reference>
<sequence>MQLLVSSVLTPAALLPDASSMLHAFGPWVLAGIALLIFIESGVLFPFLPGDSLLVTAAILAGPLGIQPWQVILVGIPAAVLGDQVGYVLGTRYGRRLFRDDARVLRTSRLAETERFFERFGALSLVLGRFVPIVRTYVPLVAGTVRLPYRRFLLWNAIGAVAWVCGMTGIGLLVGGLPGVVDNIDLLMIAIIVVSVAPVAITGMRGMVRARRQQGEDAAIASDPDRGKTAADPNQAGVPRR</sequence>
<dbReference type="GO" id="GO:0005886">
    <property type="term" value="C:plasma membrane"/>
    <property type="evidence" value="ECO:0007669"/>
    <property type="project" value="UniProtKB-SubCell"/>
</dbReference>
<feature type="domain" description="VTT" evidence="9">
    <location>
        <begin position="48"/>
        <end position="171"/>
    </location>
</feature>
<feature type="transmembrane region" description="Helical" evidence="7">
    <location>
        <begin position="28"/>
        <end position="48"/>
    </location>
</feature>
<comment type="subcellular location">
    <subcellularLocation>
        <location evidence="1 7">Cell membrane</location>
        <topology evidence="1 7">Multi-pass membrane protein</topology>
    </subcellularLocation>
</comment>
<comment type="similarity">
    <text evidence="2 7">Belongs to the DedA family.</text>
</comment>
<evidence type="ECO:0000256" key="4">
    <source>
        <dbReference type="ARBA" id="ARBA00022692"/>
    </source>
</evidence>
<name>A0A1I6HE68_9MICO</name>
<dbReference type="PANTHER" id="PTHR30353:SF0">
    <property type="entry name" value="TRANSMEMBRANE PROTEIN"/>
    <property type="match status" value="1"/>
</dbReference>
<dbReference type="PANTHER" id="PTHR30353">
    <property type="entry name" value="INNER MEMBRANE PROTEIN DEDA-RELATED"/>
    <property type="match status" value="1"/>
</dbReference>
<dbReference type="InterPro" id="IPR032816">
    <property type="entry name" value="VTT_dom"/>
</dbReference>
<evidence type="ECO:0000256" key="7">
    <source>
        <dbReference type="RuleBase" id="RU367016"/>
    </source>
</evidence>
<accession>A0A1I6HE68</accession>
<evidence type="ECO:0000256" key="8">
    <source>
        <dbReference type="SAM" id="MobiDB-lite"/>
    </source>
</evidence>
<feature type="region of interest" description="Disordered" evidence="8">
    <location>
        <begin position="215"/>
        <end position="241"/>
    </location>
</feature>
<protein>
    <submittedName>
        <fullName evidence="10">Membrane-associated protein</fullName>
    </submittedName>
</protein>
<dbReference type="Proteomes" id="UP000198877">
    <property type="component" value="Unassembled WGS sequence"/>
</dbReference>
<evidence type="ECO:0000259" key="9">
    <source>
        <dbReference type="Pfam" id="PF09335"/>
    </source>
</evidence>
<dbReference type="RefSeq" id="WP_245762931.1">
    <property type="nucleotide sequence ID" value="NZ_FOYR01000002.1"/>
</dbReference>
<evidence type="ECO:0000256" key="6">
    <source>
        <dbReference type="ARBA" id="ARBA00023136"/>
    </source>
</evidence>
<feature type="transmembrane region" description="Helical" evidence="7">
    <location>
        <begin position="186"/>
        <end position="204"/>
    </location>
</feature>
<evidence type="ECO:0000313" key="11">
    <source>
        <dbReference type="Proteomes" id="UP000198877"/>
    </source>
</evidence>
<keyword evidence="4 7" id="KW-0812">Transmembrane</keyword>
<feature type="transmembrane region" description="Helical" evidence="7">
    <location>
        <begin position="152"/>
        <end position="174"/>
    </location>
</feature>
<keyword evidence="3 7" id="KW-1003">Cell membrane</keyword>
<evidence type="ECO:0000256" key="5">
    <source>
        <dbReference type="ARBA" id="ARBA00022989"/>
    </source>
</evidence>
<proteinExistence type="inferred from homology"/>
<keyword evidence="6 7" id="KW-0472">Membrane</keyword>
<evidence type="ECO:0000313" key="10">
    <source>
        <dbReference type="EMBL" id="SFR52671.1"/>
    </source>
</evidence>
<gene>
    <name evidence="10" type="ORF">SAMN04488591_1743</name>
</gene>
<evidence type="ECO:0000256" key="2">
    <source>
        <dbReference type="ARBA" id="ARBA00010792"/>
    </source>
</evidence>
<evidence type="ECO:0000256" key="1">
    <source>
        <dbReference type="ARBA" id="ARBA00004651"/>
    </source>
</evidence>
<dbReference type="InterPro" id="IPR032818">
    <property type="entry name" value="DedA-like"/>
</dbReference>
<dbReference type="Pfam" id="PF09335">
    <property type="entry name" value="VTT_dom"/>
    <property type="match status" value="1"/>
</dbReference>
<keyword evidence="5 7" id="KW-1133">Transmembrane helix</keyword>